<dbReference type="OrthoDB" id="781568at2"/>
<dbReference type="Proteomes" id="UP000236731">
    <property type="component" value="Unassembled WGS sequence"/>
</dbReference>
<dbReference type="SUPFAM" id="SSF53720">
    <property type="entry name" value="ALDH-like"/>
    <property type="match status" value="1"/>
</dbReference>
<dbReference type="PANTHER" id="PTHR43570:SF20">
    <property type="entry name" value="ALDEHYDE DEHYDROGENASE ALDX-RELATED"/>
    <property type="match status" value="1"/>
</dbReference>
<proteinExistence type="inferred from homology"/>
<feature type="domain" description="Aldehyde dehydrogenase" evidence="8">
    <location>
        <begin position="4"/>
        <end position="438"/>
    </location>
</feature>
<feature type="active site" evidence="5">
    <location>
        <position position="250"/>
    </location>
</feature>
<dbReference type="InterPro" id="IPR029510">
    <property type="entry name" value="Ald_DH_CS_GLU"/>
</dbReference>
<dbReference type="EMBL" id="FNUT01000007">
    <property type="protein sequence ID" value="SEG35966.1"/>
    <property type="molecule type" value="Genomic_DNA"/>
</dbReference>
<evidence type="ECO:0000256" key="5">
    <source>
        <dbReference type="PIRSR" id="PIRSR036492-1"/>
    </source>
</evidence>
<dbReference type="FunFam" id="3.40.605.10:FF:000004">
    <property type="entry name" value="Aldehyde dehydrogenase"/>
    <property type="match status" value="1"/>
</dbReference>
<dbReference type="PANTHER" id="PTHR43570">
    <property type="entry name" value="ALDEHYDE DEHYDROGENASE"/>
    <property type="match status" value="1"/>
</dbReference>
<dbReference type="InterPro" id="IPR016162">
    <property type="entry name" value="Ald_DH_N"/>
</dbReference>
<dbReference type="InterPro" id="IPR016160">
    <property type="entry name" value="Ald_DH_CS_CYS"/>
</dbReference>
<dbReference type="FunFam" id="3.40.309.10:FF:000003">
    <property type="entry name" value="Aldehyde dehydrogenase"/>
    <property type="match status" value="1"/>
</dbReference>
<comment type="similarity">
    <text evidence="1 4 7">Belongs to the aldehyde dehydrogenase family.</text>
</comment>
<dbReference type="RefSeq" id="WP_103906471.1">
    <property type="nucleotide sequence ID" value="NZ_CP049246.1"/>
</dbReference>
<evidence type="ECO:0000256" key="3">
    <source>
        <dbReference type="ARBA" id="ARBA00023027"/>
    </source>
</evidence>
<evidence type="ECO:0000256" key="6">
    <source>
        <dbReference type="PROSITE-ProRule" id="PRU10007"/>
    </source>
</evidence>
<dbReference type="AlphaFoldDB" id="A0A1H5ZKR7"/>
<dbReference type="PIRSF" id="PIRSF036492">
    <property type="entry name" value="ALDH"/>
    <property type="match status" value="1"/>
</dbReference>
<evidence type="ECO:0000313" key="10">
    <source>
        <dbReference type="Proteomes" id="UP000236731"/>
    </source>
</evidence>
<dbReference type="GO" id="GO:0006081">
    <property type="term" value="P:aldehyde metabolic process"/>
    <property type="evidence" value="ECO:0007669"/>
    <property type="project" value="InterPro"/>
</dbReference>
<dbReference type="PROSITE" id="PS00070">
    <property type="entry name" value="ALDEHYDE_DEHYDR_CYS"/>
    <property type="match status" value="1"/>
</dbReference>
<reference evidence="10" key="1">
    <citation type="submission" date="2016-10" db="EMBL/GenBank/DDBJ databases">
        <authorList>
            <person name="Varghese N."/>
            <person name="Submissions S."/>
        </authorList>
    </citation>
    <scope>NUCLEOTIDE SEQUENCE [LARGE SCALE GENOMIC DNA]</scope>
    <source>
        <strain evidence="10">DSM 22361</strain>
    </source>
</reference>
<dbReference type="GO" id="GO:0004029">
    <property type="term" value="F:aldehyde dehydrogenase (NAD+) activity"/>
    <property type="evidence" value="ECO:0007669"/>
    <property type="project" value="TreeGrafter"/>
</dbReference>
<dbReference type="InterPro" id="IPR012394">
    <property type="entry name" value="Aldehyde_DH_NAD(P)"/>
</dbReference>
<keyword evidence="2 4" id="KW-0560">Oxidoreductase</keyword>
<organism evidence="9 10">
    <name type="scientific">Sphingobacterium lactis</name>
    <dbReference type="NCBI Taxonomy" id="797291"/>
    <lineage>
        <taxon>Bacteria</taxon>
        <taxon>Pseudomonadati</taxon>
        <taxon>Bacteroidota</taxon>
        <taxon>Sphingobacteriia</taxon>
        <taxon>Sphingobacteriales</taxon>
        <taxon>Sphingobacteriaceae</taxon>
        <taxon>Sphingobacterium</taxon>
    </lineage>
</organism>
<evidence type="ECO:0000256" key="4">
    <source>
        <dbReference type="PIRNR" id="PIRNR036492"/>
    </source>
</evidence>
<feature type="active site" evidence="5 6">
    <location>
        <position position="216"/>
    </location>
</feature>
<dbReference type="PROSITE" id="PS00687">
    <property type="entry name" value="ALDEHYDE_DEHYDR_GLU"/>
    <property type="match status" value="1"/>
</dbReference>
<dbReference type="Pfam" id="PF00171">
    <property type="entry name" value="Aldedh"/>
    <property type="match status" value="1"/>
</dbReference>
<evidence type="ECO:0000259" key="8">
    <source>
        <dbReference type="Pfam" id="PF00171"/>
    </source>
</evidence>
<dbReference type="GO" id="GO:0005737">
    <property type="term" value="C:cytoplasm"/>
    <property type="evidence" value="ECO:0007669"/>
    <property type="project" value="TreeGrafter"/>
</dbReference>
<protein>
    <recommendedName>
        <fullName evidence="4">Aldehyde dehydrogenase</fullName>
    </recommendedName>
</protein>
<evidence type="ECO:0000256" key="1">
    <source>
        <dbReference type="ARBA" id="ARBA00009986"/>
    </source>
</evidence>
<name>A0A1H5ZKR7_9SPHI</name>
<dbReference type="InterPro" id="IPR015590">
    <property type="entry name" value="Aldehyde_DH_dom"/>
</dbReference>
<dbReference type="Gene3D" id="3.40.605.10">
    <property type="entry name" value="Aldehyde Dehydrogenase, Chain A, domain 1"/>
    <property type="match status" value="1"/>
</dbReference>
<evidence type="ECO:0000256" key="7">
    <source>
        <dbReference type="RuleBase" id="RU003345"/>
    </source>
</evidence>
<keyword evidence="3" id="KW-0520">NAD</keyword>
<dbReference type="Gene3D" id="3.40.309.10">
    <property type="entry name" value="Aldehyde Dehydrogenase, Chain A, domain 2"/>
    <property type="match status" value="1"/>
</dbReference>
<dbReference type="InterPro" id="IPR016163">
    <property type="entry name" value="Ald_DH_C"/>
</dbReference>
<gene>
    <name evidence="9" type="ORF">SAMN05421877_10717</name>
</gene>
<sequence length="470" mass="52809">MTSYATLSEIDSIYAQQVAHKSTIKHSTAEKRTVWIKKMLEEIIKREKDIEQALYRDFHKSGMETALTEVLAVLVELRHIARNLKSWMKNKSVRRALIFPNVKAYLHYEPKGNALIITPWNYPFQLPMVHLAASIAAGNTSMLKLSEFSPHTNTVIKEIITAIFPKEHVAIIEGAVEETTHLLKKKFDHIHFTGSPAVGKVVMEAASKHLTDITLELGGKSPAVIDKNVNLRQVVKNLIWAKYVNAGQTCIAPDYLLVHRQQKMEIESLFKQELEEAFGTDPKNSPDYARIINEKQFKRLEEALSEAKSLGAAVVSGGVVDSKELYIAPTVVSNVAATNALMQDEIFGPILPIVYYSQVQEAIDFINKKEKPLALYVFSKDSKFNDHVIRHTSAGSTCVNDALVQIMHPQLPFGGVNNSGIGQSTGKFGFRSFSHERAVADVQLRPISSLFWFPYTEKTNKVLQWIRKVI</sequence>
<evidence type="ECO:0000256" key="2">
    <source>
        <dbReference type="ARBA" id="ARBA00023002"/>
    </source>
</evidence>
<dbReference type="InterPro" id="IPR016161">
    <property type="entry name" value="Ald_DH/histidinol_DH"/>
</dbReference>
<evidence type="ECO:0000313" key="9">
    <source>
        <dbReference type="EMBL" id="SEG35966.1"/>
    </source>
</evidence>
<keyword evidence="10" id="KW-1185">Reference proteome</keyword>
<accession>A0A1H5ZKR7</accession>